<dbReference type="InterPro" id="IPR012337">
    <property type="entry name" value="RNaseH-like_sf"/>
</dbReference>
<dbReference type="PANTHER" id="PTHR30231">
    <property type="entry name" value="DNA POLYMERASE III SUBUNIT EPSILON"/>
    <property type="match status" value="1"/>
</dbReference>
<keyword evidence="2" id="KW-0378">Hydrolase</keyword>
<evidence type="ECO:0000256" key="2">
    <source>
        <dbReference type="ARBA" id="ARBA00022801"/>
    </source>
</evidence>
<accession>H3ZJ10</accession>
<keyword evidence="1" id="KW-0540">Nuclease</keyword>
<dbReference type="Gene3D" id="3.30.420.10">
    <property type="entry name" value="Ribonuclease H-like superfamily/Ribonuclease H"/>
    <property type="match status" value="1"/>
</dbReference>
<dbReference type="SUPFAM" id="SSF53098">
    <property type="entry name" value="Ribonuclease H-like"/>
    <property type="match status" value="1"/>
</dbReference>
<dbReference type="RefSeq" id="WP_008951878.1">
    <property type="nucleotide sequence ID" value="NZ_AHTH01000055.1"/>
</dbReference>
<gene>
    <name evidence="5" type="ORF">AJE_16889</name>
</gene>
<sequence>MLGWLKKKPPLYSAVQAFNQVSIPAANTPARDCHYLALDLELTGLHAKQDHIVSIGWVPIRNQQICLSEARHYLFRPPTSVGQSAIYHGVHDKDLKNASELADVLLQLLQDYAGYVFVAHHCRLDRAFLQIAYQRLFGKAPNMQFMDTLNIEWHRMQKQGTVMKKDALRLPQSLARHKLPVSAQHHALEDAYGCALLFLSQLKKSHPHITLGDLLVQSS</sequence>
<dbReference type="GO" id="GO:0006259">
    <property type="term" value="P:DNA metabolic process"/>
    <property type="evidence" value="ECO:0007669"/>
    <property type="project" value="UniProtKB-ARBA"/>
</dbReference>
<evidence type="ECO:0000313" key="6">
    <source>
        <dbReference type="Proteomes" id="UP000012046"/>
    </source>
</evidence>
<dbReference type="eggNOG" id="COG0847">
    <property type="taxonomic scope" value="Bacteria"/>
</dbReference>
<proteinExistence type="predicted"/>
<dbReference type="Pfam" id="PF00929">
    <property type="entry name" value="RNase_T"/>
    <property type="match status" value="1"/>
</dbReference>
<dbReference type="SMART" id="SM00479">
    <property type="entry name" value="EXOIII"/>
    <property type="match status" value="1"/>
</dbReference>
<keyword evidence="6" id="KW-1185">Reference proteome</keyword>
<organism evidence="5 6">
    <name type="scientific">Alishewanella jeotgali KCTC 22429</name>
    <dbReference type="NCBI Taxonomy" id="1129374"/>
    <lineage>
        <taxon>Bacteria</taxon>
        <taxon>Pseudomonadati</taxon>
        <taxon>Pseudomonadota</taxon>
        <taxon>Gammaproteobacteria</taxon>
        <taxon>Alteromonadales</taxon>
        <taxon>Alteromonadaceae</taxon>
        <taxon>Alishewanella</taxon>
    </lineage>
</organism>
<dbReference type="GO" id="GO:0005829">
    <property type="term" value="C:cytosol"/>
    <property type="evidence" value="ECO:0007669"/>
    <property type="project" value="TreeGrafter"/>
</dbReference>
<evidence type="ECO:0000256" key="1">
    <source>
        <dbReference type="ARBA" id="ARBA00022722"/>
    </source>
</evidence>
<keyword evidence="3 5" id="KW-0269">Exonuclease</keyword>
<evidence type="ECO:0000259" key="4">
    <source>
        <dbReference type="SMART" id="SM00479"/>
    </source>
</evidence>
<dbReference type="Proteomes" id="UP000012046">
    <property type="component" value="Unassembled WGS sequence"/>
</dbReference>
<dbReference type="AlphaFoldDB" id="H3ZJ10"/>
<dbReference type="InterPro" id="IPR013520">
    <property type="entry name" value="Ribonucl_H"/>
</dbReference>
<dbReference type="PANTHER" id="PTHR30231:SF4">
    <property type="entry name" value="PROTEIN NEN2"/>
    <property type="match status" value="1"/>
</dbReference>
<dbReference type="CDD" id="cd06127">
    <property type="entry name" value="DEDDh"/>
    <property type="match status" value="1"/>
</dbReference>
<dbReference type="EMBL" id="AHTH01000055">
    <property type="protein sequence ID" value="EHR39479.1"/>
    <property type="molecule type" value="Genomic_DNA"/>
</dbReference>
<evidence type="ECO:0000256" key="3">
    <source>
        <dbReference type="ARBA" id="ARBA00022839"/>
    </source>
</evidence>
<protein>
    <submittedName>
        <fullName evidence="5">Exonuclease, RNase T and DNA polymerase III</fullName>
    </submittedName>
</protein>
<dbReference type="InterPro" id="IPR036397">
    <property type="entry name" value="RNaseH_sf"/>
</dbReference>
<reference evidence="5 6" key="1">
    <citation type="journal article" date="2012" name="J. Bacteriol.">
        <title>Genome Sequence of Extracellular-Protease-Producing Alishewanella jeotgali Isolated from Traditional Korean Fermented Seafood.</title>
        <authorList>
            <person name="Jung J."/>
            <person name="Chun J."/>
            <person name="Park W."/>
        </authorList>
    </citation>
    <scope>NUCLEOTIDE SEQUENCE [LARGE SCALE GENOMIC DNA]</scope>
    <source>
        <strain evidence="5 6">KCTC 22429</strain>
    </source>
</reference>
<feature type="domain" description="Exonuclease" evidence="4">
    <location>
        <begin position="34"/>
        <end position="207"/>
    </location>
</feature>
<dbReference type="PATRIC" id="fig|1129374.4.peg.3346"/>
<comment type="caution">
    <text evidence="5">The sequence shown here is derived from an EMBL/GenBank/DDBJ whole genome shotgun (WGS) entry which is preliminary data.</text>
</comment>
<evidence type="ECO:0000313" key="5">
    <source>
        <dbReference type="EMBL" id="EHR39479.1"/>
    </source>
</evidence>
<dbReference type="GO" id="GO:0008408">
    <property type="term" value="F:3'-5' exonuclease activity"/>
    <property type="evidence" value="ECO:0007669"/>
    <property type="project" value="TreeGrafter"/>
</dbReference>
<dbReference type="GO" id="GO:0003676">
    <property type="term" value="F:nucleic acid binding"/>
    <property type="evidence" value="ECO:0007669"/>
    <property type="project" value="InterPro"/>
</dbReference>
<dbReference type="STRING" id="1129374.AJE_16889"/>
<name>H3ZJ10_9ALTE</name>